<gene>
    <name evidence="10" type="ORF">OBRU01_12308</name>
</gene>
<dbReference type="EC" id="4.2.1.93" evidence="1"/>
<dbReference type="AlphaFoldDB" id="A0A0L7L9V0"/>
<dbReference type="PROSITE" id="PS51383">
    <property type="entry name" value="YJEF_C_3"/>
    <property type="match status" value="1"/>
</dbReference>
<dbReference type="GO" id="GO:0047453">
    <property type="term" value="F:ATP-dependent NAD(P)H-hydrate dehydratase activity"/>
    <property type="evidence" value="ECO:0007669"/>
    <property type="project" value="UniProtKB-EC"/>
</dbReference>
<comment type="catalytic activity">
    <reaction evidence="8">
        <text>(6S)-NADPHX + ATP = ADP + phosphate + NADPH + H(+)</text>
        <dbReference type="Rhea" id="RHEA:32231"/>
        <dbReference type="ChEBI" id="CHEBI:15378"/>
        <dbReference type="ChEBI" id="CHEBI:30616"/>
        <dbReference type="ChEBI" id="CHEBI:43474"/>
        <dbReference type="ChEBI" id="CHEBI:57783"/>
        <dbReference type="ChEBI" id="CHEBI:64076"/>
        <dbReference type="ChEBI" id="CHEBI:456216"/>
        <dbReference type="EC" id="4.2.1.93"/>
    </reaction>
</comment>
<evidence type="ECO:0000256" key="5">
    <source>
        <dbReference type="ARBA" id="ARBA00023027"/>
    </source>
</evidence>
<dbReference type="InterPro" id="IPR017953">
    <property type="entry name" value="Carbohydrate_kinase_pred_CS"/>
</dbReference>
<evidence type="ECO:0000256" key="3">
    <source>
        <dbReference type="ARBA" id="ARBA00022840"/>
    </source>
</evidence>
<dbReference type="SUPFAM" id="SSF53613">
    <property type="entry name" value="Ribokinase-like"/>
    <property type="match status" value="1"/>
</dbReference>
<protein>
    <recommendedName>
        <fullName evidence="1">ATP-dependent NAD(P)H-hydrate dehydratase</fullName>
        <ecNumber evidence="1">4.2.1.93</ecNumber>
    </recommendedName>
    <alternativeName>
        <fullName evidence="7">NAD(P)HX dehydratase</fullName>
    </alternativeName>
</protein>
<feature type="domain" description="YjeF C-terminal" evidence="9">
    <location>
        <begin position="17"/>
        <end position="305"/>
    </location>
</feature>
<keyword evidence="6" id="KW-0456">Lyase</keyword>
<dbReference type="PANTHER" id="PTHR12592:SF0">
    <property type="entry name" value="ATP-DEPENDENT (S)-NAD(P)H-HYDRATE DEHYDRATASE"/>
    <property type="match status" value="1"/>
</dbReference>
<dbReference type="EMBL" id="JTDY01002029">
    <property type="protein sequence ID" value="KOB72283.1"/>
    <property type="molecule type" value="Genomic_DNA"/>
</dbReference>
<name>A0A0L7L9V0_OPEBR</name>
<keyword evidence="5" id="KW-0520">NAD</keyword>
<keyword evidence="3" id="KW-0067">ATP-binding</keyword>
<evidence type="ECO:0000256" key="4">
    <source>
        <dbReference type="ARBA" id="ARBA00022857"/>
    </source>
</evidence>
<dbReference type="HAMAP" id="MF_01965">
    <property type="entry name" value="NADHX_dehydratase"/>
    <property type="match status" value="1"/>
</dbReference>
<evidence type="ECO:0000256" key="6">
    <source>
        <dbReference type="ARBA" id="ARBA00023239"/>
    </source>
</evidence>
<feature type="non-terminal residue" evidence="10">
    <location>
        <position position="1"/>
    </location>
</feature>
<evidence type="ECO:0000313" key="11">
    <source>
        <dbReference type="Proteomes" id="UP000037510"/>
    </source>
</evidence>
<dbReference type="Pfam" id="PF01256">
    <property type="entry name" value="Carb_kinase"/>
    <property type="match status" value="1"/>
</dbReference>
<evidence type="ECO:0000256" key="2">
    <source>
        <dbReference type="ARBA" id="ARBA00022741"/>
    </source>
</evidence>
<dbReference type="InterPro" id="IPR000631">
    <property type="entry name" value="CARKD"/>
</dbReference>
<keyword evidence="2" id="KW-0547">Nucleotide-binding</keyword>
<dbReference type="PANTHER" id="PTHR12592">
    <property type="entry name" value="ATP-DEPENDENT (S)-NAD(P)H-HYDRATE DEHYDRATASE FAMILY MEMBER"/>
    <property type="match status" value="1"/>
</dbReference>
<keyword evidence="11" id="KW-1185">Reference proteome</keyword>
<dbReference type="STRING" id="104452.A0A0L7L9V0"/>
<organism evidence="10 11">
    <name type="scientific">Operophtera brumata</name>
    <name type="common">Winter moth</name>
    <name type="synonym">Phalaena brumata</name>
    <dbReference type="NCBI Taxonomy" id="104452"/>
    <lineage>
        <taxon>Eukaryota</taxon>
        <taxon>Metazoa</taxon>
        <taxon>Ecdysozoa</taxon>
        <taxon>Arthropoda</taxon>
        <taxon>Hexapoda</taxon>
        <taxon>Insecta</taxon>
        <taxon>Pterygota</taxon>
        <taxon>Neoptera</taxon>
        <taxon>Endopterygota</taxon>
        <taxon>Lepidoptera</taxon>
        <taxon>Glossata</taxon>
        <taxon>Ditrysia</taxon>
        <taxon>Geometroidea</taxon>
        <taxon>Geometridae</taxon>
        <taxon>Larentiinae</taxon>
        <taxon>Operophtera</taxon>
    </lineage>
</organism>
<dbReference type="Gene3D" id="3.40.1190.20">
    <property type="match status" value="1"/>
</dbReference>
<dbReference type="InterPro" id="IPR029056">
    <property type="entry name" value="Ribokinase-like"/>
</dbReference>
<evidence type="ECO:0000256" key="1">
    <source>
        <dbReference type="ARBA" id="ARBA00013249"/>
    </source>
</evidence>
<comment type="caution">
    <text evidence="10">The sequence shown here is derived from an EMBL/GenBank/DDBJ whole genome shotgun (WGS) entry which is preliminary data.</text>
</comment>
<dbReference type="GO" id="GO:0005524">
    <property type="term" value="F:ATP binding"/>
    <property type="evidence" value="ECO:0007669"/>
    <property type="project" value="UniProtKB-KW"/>
</dbReference>
<evidence type="ECO:0000313" key="10">
    <source>
        <dbReference type="EMBL" id="KOB72283.1"/>
    </source>
</evidence>
<sequence>AFGEKSDVCSENNHTTKLNLLAPSVVPGLESKTKGDAGKIGIIGGSIEYTGAPYFAAISALKVGADLVYVVTTEEAAPVIKNYSPDLIVYPFLNYKSASKISSLLQKMDVIVIGPGLGREDETMTLVYDIIKTCKSLQKPLVIDADGLYALSKNPSIIKDYPSPGLILTPNQREANKLMNSVPNNSSSKWYNFWGDFVSVLVKGEQDIFFSSITSYDWSLSQGGSGRRAAGQGDILAGSLGTIFNWALKQPICGKDNAIQLSQSISAFAAAKLTRLCNSKGFSIHGRSMIASDMIGQIHSSFEDVF</sequence>
<accession>A0A0L7L9V0</accession>
<feature type="non-terminal residue" evidence="10">
    <location>
        <position position="306"/>
    </location>
</feature>
<dbReference type="CDD" id="cd01171">
    <property type="entry name" value="YXKO-related"/>
    <property type="match status" value="1"/>
</dbReference>
<evidence type="ECO:0000256" key="7">
    <source>
        <dbReference type="ARBA" id="ARBA00029804"/>
    </source>
</evidence>
<dbReference type="PROSITE" id="PS01049">
    <property type="entry name" value="YJEF_C_1"/>
    <property type="match status" value="1"/>
</dbReference>
<reference evidence="10 11" key="1">
    <citation type="journal article" date="2015" name="Genome Biol. Evol.">
        <title>The genome of winter moth (Operophtera brumata) provides a genomic perspective on sexual dimorphism and phenology.</title>
        <authorList>
            <person name="Derks M.F."/>
            <person name="Smit S."/>
            <person name="Salis L."/>
            <person name="Schijlen E."/>
            <person name="Bossers A."/>
            <person name="Mateman C."/>
            <person name="Pijl A.S."/>
            <person name="de Ridder D."/>
            <person name="Groenen M.A."/>
            <person name="Visser M.E."/>
            <person name="Megens H.J."/>
        </authorList>
    </citation>
    <scope>NUCLEOTIDE SEQUENCE [LARGE SCALE GENOMIC DNA]</scope>
    <source>
        <strain evidence="10">WM2013NL</strain>
        <tissue evidence="10">Head and thorax</tissue>
    </source>
</reference>
<dbReference type="Proteomes" id="UP000037510">
    <property type="component" value="Unassembled WGS sequence"/>
</dbReference>
<evidence type="ECO:0000259" key="9">
    <source>
        <dbReference type="PROSITE" id="PS51383"/>
    </source>
</evidence>
<evidence type="ECO:0000256" key="8">
    <source>
        <dbReference type="ARBA" id="ARBA00047472"/>
    </source>
</evidence>
<dbReference type="GO" id="GO:0110051">
    <property type="term" value="P:metabolite repair"/>
    <property type="evidence" value="ECO:0007669"/>
    <property type="project" value="TreeGrafter"/>
</dbReference>
<dbReference type="NCBIfam" id="TIGR00196">
    <property type="entry name" value="yjeF_cterm"/>
    <property type="match status" value="1"/>
</dbReference>
<keyword evidence="4" id="KW-0521">NADP</keyword>
<proteinExistence type="inferred from homology"/>